<evidence type="ECO:0000259" key="4">
    <source>
        <dbReference type="Pfam" id="PF00929"/>
    </source>
</evidence>
<keyword evidence="3" id="KW-0269">Exonuclease</keyword>
<keyword evidence="1" id="KW-0540">Nuclease</keyword>
<reference evidence="5" key="1">
    <citation type="submission" date="2017-04" db="EMBL/GenBank/DDBJ databases">
        <title>Complete Genome Sequences of Twelve Strains of a Stable Defined Moderately Diverse Mouse Microbiota 2 (sDMDMm2).</title>
        <authorList>
            <person name="Uchimura Y."/>
            <person name="Wyss M."/>
            <person name="Brugiroux S."/>
            <person name="Limenitakis J.P."/>
            <person name="Stecher B."/>
            <person name="McCoy K.D."/>
            <person name="Macpherson A.J."/>
        </authorList>
    </citation>
    <scope>NUCLEOTIDE SEQUENCE</scope>
    <source>
        <strain evidence="5">YL58</strain>
    </source>
</reference>
<dbReference type="PANTHER" id="PTHR30231:SF4">
    <property type="entry name" value="PROTEIN NEN2"/>
    <property type="match status" value="1"/>
</dbReference>
<dbReference type="PANTHER" id="PTHR30231">
    <property type="entry name" value="DNA POLYMERASE III SUBUNIT EPSILON"/>
    <property type="match status" value="1"/>
</dbReference>
<dbReference type="STRING" id="1796616.A4V09_06995"/>
<organism evidence="5 6">
    <name type="scientific">Blautia pseudococcoides</name>
    <dbReference type="NCBI Taxonomy" id="1796616"/>
    <lineage>
        <taxon>Bacteria</taxon>
        <taxon>Bacillati</taxon>
        <taxon>Bacillota</taxon>
        <taxon>Clostridia</taxon>
        <taxon>Lachnospirales</taxon>
        <taxon>Lachnospiraceae</taxon>
        <taxon>Blautia</taxon>
    </lineage>
</organism>
<dbReference type="InterPro" id="IPR012337">
    <property type="entry name" value="RNaseH-like_sf"/>
</dbReference>
<keyword evidence="6" id="KW-1185">Reference proteome</keyword>
<evidence type="ECO:0000313" key="6">
    <source>
        <dbReference type="Proteomes" id="UP000092574"/>
    </source>
</evidence>
<dbReference type="Pfam" id="PF00929">
    <property type="entry name" value="RNase_T"/>
    <property type="match status" value="1"/>
</dbReference>
<evidence type="ECO:0000313" key="5">
    <source>
        <dbReference type="EMBL" id="ANU75534.2"/>
    </source>
</evidence>
<dbReference type="InterPro" id="IPR013520">
    <property type="entry name" value="Ribonucl_H"/>
</dbReference>
<dbReference type="KEGG" id="byl:A4V09_06995"/>
<gene>
    <name evidence="5" type="ORF">A4V09_06995</name>
</gene>
<protein>
    <recommendedName>
        <fullName evidence="4">Exonuclease domain-containing protein</fullName>
    </recommendedName>
</protein>
<name>A0A1C7I9D3_9FIRM</name>
<evidence type="ECO:0000256" key="2">
    <source>
        <dbReference type="ARBA" id="ARBA00022801"/>
    </source>
</evidence>
<sequence length="159" mass="18624">MTTLIFKNTPIHMHKGELMEKEKATKKTSLFYWRSLRTVQEIQEELAACEQLIVYDLETTGFNPLSSRIIELAAIKLSQRNVVFHEEARLHRYFRLPKDIPLPDETVKLTGITREQLEAERTEEECLEDVLHFFRDTPIAGYNSINFDDLVLWTAHCSK</sequence>
<dbReference type="GO" id="GO:0003676">
    <property type="term" value="F:nucleic acid binding"/>
    <property type="evidence" value="ECO:0007669"/>
    <property type="project" value="InterPro"/>
</dbReference>
<dbReference type="InterPro" id="IPR036397">
    <property type="entry name" value="RNaseH_sf"/>
</dbReference>
<dbReference type="Proteomes" id="UP000092574">
    <property type="component" value="Chromosome"/>
</dbReference>
<keyword evidence="2" id="KW-0378">Hydrolase</keyword>
<evidence type="ECO:0000256" key="1">
    <source>
        <dbReference type="ARBA" id="ARBA00022722"/>
    </source>
</evidence>
<dbReference type="Gene3D" id="3.30.420.10">
    <property type="entry name" value="Ribonuclease H-like superfamily/Ribonuclease H"/>
    <property type="match status" value="1"/>
</dbReference>
<accession>A0A1C7I9D3</accession>
<dbReference type="EMBL" id="CP015405">
    <property type="protein sequence ID" value="ANU75534.2"/>
    <property type="molecule type" value="Genomic_DNA"/>
</dbReference>
<dbReference type="AlphaFoldDB" id="A0A1C7I9D3"/>
<dbReference type="SUPFAM" id="SSF53098">
    <property type="entry name" value="Ribonuclease H-like"/>
    <property type="match status" value="1"/>
</dbReference>
<feature type="domain" description="Exonuclease" evidence="4">
    <location>
        <begin position="53"/>
        <end position="149"/>
    </location>
</feature>
<proteinExistence type="predicted"/>
<evidence type="ECO:0000256" key="3">
    <source>
        <dbReference type="ARBA" id="ARBA00022839"/>
    </source>
</evidence>
<dbReference type="CDD" id="cd06127">
    <property type="entry name" value="DEDDh"/>
    <property type="match status" value="1"/>
</dbReference>
<dbReference type="GO" id="GO:0008408">
    <property type="term" value="F:3'-5' exonuclease activity"/>
    <property type="evidence" value="ECO:0007669"/>
    <property type="project" value="TreeGrafter"/>
</dbReference>